<dbReference type="InterPro" id="IPR028228">
    <property type="entry name" value="Imm53"/>
</dbReference>
<dbReference type="GeneID" id="93476502"/>
<protein>
    <submittedName>
        <fullName evidence="1">Imm53 family immunity protein</fullName>
    </submittedName>
</protein>
<dbReference type="AlphaFoldDB" id="A0ABD8AZX9"/>
<dbReference type="RefSeq" id="WP_338708672.1">
    <property type="nucleotide sequence ID" value="NZ_CP145892.1"/>
</dbReference>
<organism evidence="1 2">
    <name type="scientific">Paenibacillus amylolyticus</name>
    <dbReference type="NCBI Taxonomy" id="1451"/>
    <lineage>
        <taxon>Bacteria</taxon>
        <taxon>Bacillati</taxon>
        <taxon>Bacillota</taxon>
        <taxon>Bacilli</taxon>
        <taxon>Bacillales</taxon>
        <taxon>Paenibacillaceae</taxon>
        <taxon>Paenibacillus</taxon>
    </lineage>
</organism>
<reference evidence="1 2" key="1">
    <citation type="submission" date="2024-02" db="EMBL/GenBank/DDBJ databases">
        <title>Complete sequences of two Paenibacillus sp. strains and one Lysinibacillus strain isolated from the environment on STAA medium highlight biotechnological potential.</title>
        <authorList>
            <person name="Attere S.A."/>
            <person name="Piche L.C."/>
            <person name="Intertaglia L."/>
            <person name="Lami R."/>
            <person name="Charette S.J."/>
            <person name="Vincent A.T."/>
        </authorList>
    </citation>
    <scope>NUCLEOTIDE SEQUENCE [LARGE SCALE GENOMIC DNA]</scope>
    <source>
        <strain evidence="1 2">Y5S-7</strain>
    </source>
</reference>
<dbReference type="EMBL" id="CP145892">
    <property type="protein sequence ID" value="WWP23141.1"/>
    <property type="molecule type" value="Genomic_DNA"/>
</dbReference>
<accession>A0ABD8AZX9</accession>
<evidence type="ECO:0000313" key="2">
    <source>
        <dbReference type="Proteomes" id="UP001364764"/>
    </source>
</evidence>
<dbReference type="Pfam" id="PF15580">
    <property type="entry name" value="Imm53"/>
    <property type="match status" value="1"/>
</dbReference>
<gene>
    <name evidence="1" type="ORF">V6668_13515</name>
</gene>
<dbReference type="Proteomes" id="UP001364764">
    <property type="component" value="Chromosome"/>
</dbReference>
<name>A0ABD8AZX9_PAEAM</name>
<proteinExistence type="predicted"/>
<sequence length="41" mass="4998">MMNTLKWLQNWYHENCNGDWEHSYDVKIDTVDNPGWSVEIK</sequence>
<evidence type="ECO:0000313" key="1">
    <source>
        <dbReference type="EMBL" id="WWP23141.1"/>
    </source>
</evidence>